<dbReference type="GO" id="GO:0006508">
    <property type="term" value="P:proteolysis"/>
    <property type="evidence" value="ECO:0007669"/>
    <property type="project" value="UniProtKB-KW"/>
</dbReference>
<dbReference type="InterPro" id="IPR032861">
    <property type="entry name" value="TAXi_N"/>
</dbReference>
<dbReference type="Gene3D" id="2.40.70.10">
    <property type="entry name" value="Acid Proteases"/>
    <property type="match status" value="2"/>
</dbReference>
<dbReference type="FunFam" id="2.40.70.10:FF:000034">
    <property type="entry name" value="Aspartyl protease family protein"/>
    <property type="match status" value="1"/>
</dbReference>
<dbReference type="GO" id="GO:0004190">
    <property type="term" value="F:aspartic-type endopeptidase activity"/>
    <property type="evidence" value="ECO:0000318"/>
    <property type="project" value="GO_Central"/>
</dbReference>
<dbReference type="InterPro" id="IPR001461">
    <property type="entry name" value="Aspartic_peptidase_A1"/>
</dbReference>
<comment type="caution">
    <text evidence="8">The sequence shown here is derived from an EMBL/GenBank/DDBJ whole genome shotgun (WGS) entry which is preliminary data.</text>
</comment>
<keyword evidence="3" id="KW-0064">Aspartyl protease</keyword>
<keyword evidence="5" id="KW-0325">Glycoprotein</keyword>
<sequence>MSWISLLKIKNKNNNNNAPTTTRIKPSLVPPSFLIFFTPPLFPVPLFSSHLLHPPLFPNTYDRSQTTFPKSMSLSLITIFSLITTLCIPPSSSQTTLKLSLSPIHNPHIAGSKSTNPWVQTLNHLSSSSLARAHYLKHPKDNSSASNSQFNSKINSQIPLFPQSYGAYSVSLSVGSPGQTLSFVMDTGSSLVWFPCTKRYMCYGCDFPGVNETRVPKFIPRLSSSAKIIGCSNKKCGLLFGSGSSGQCTSKEICPAYMVQYGSGSTSGLLLSETLNFKEGGVKDFVVGCSILSTRQPAGIAGFGRGPASLPVQMGLKKFSYCLVSHRFDDAPVSSEMVLVRNSKNMGSSNSAGIAGVSYTKFRENPGSSNSAFKEYYYLSLRKITVGGKTVKIPYDFLVPGSDGNGGTIIDSGTTFTFMDNQVHNLVAKEFESQVSKYKRAADVEDMTGLRPCFNVSGKRVEIPELMFHFKGGAKLALPTADYFSLLGDTDALCMTIVSSDRIGLGQKLGPSIIIGNYQQQNIYVEYDLEKGRLGFKKQQCK</sequence>
<dbReference type="EC" id="3.4.23.12" evidence="8"/>
<proteinExistence type="inferred from homology"/>
<dbReference type="PROSITE" id="PS51767">
    <property type="entry name" value="PEPTIDASE_A1"/>
    <property type="match status" value="1"/>
</dbReference>
<evidence type="ECO:0000313" key="8">
    <source>
        <dbReference type="EMBL" id="KAF5768640.1"/>
    </source>
</evidence>
<name>A0A9K3H639_HELAN</name>
<keyword evidence="4 8" id="KW-0378">Hydrolase</keyword>
<dbReference type="PANTHER" id="PTHR47967">
    <property type="entry name" value="OS07G0603500 PROTEIN-RELATED"/>
    <property type="match status" value="1"/>
</dbReference>
<dbReference type="InterPro" id="IPR033121">
    <property type="entry name" value="PEPTIDASE_A1"/>
</dbReference>
<protein>
    <submittedName>
        <fullName evidence="8">Nepenthesin</fullName>
        <ecNumber evidence="8">3.4.23.12</ecNumber>
    </submittedName>
</protein>
<evidence type="ECO:0000256" key="4">
    <source>
        <dbReference type="ARBA" id="ARBA00022801"/>
    </source>
</evidence>
<organism evidence="8 9">
    <name type="scientific">Helianthus annuus</name>
    <name type="common">Common sunflower</name>
    <dbReference type="NCBI Taxonomy" id="4232"/>
    <lineage>
        <taxon>Eukaryota</taxon>
        <taxon>Viridiplantae</taxon>
        <taxon>Streptophyta</taxon>
        <taxon>Embryophyta</taxon>
        <taxon>Tracheophyta</taxon>
        <taxon>Spermatophyta</taxon>
        <taxon>Magnoliopsida</taxon>
        <taxon>eudicotyledons</taxon>
        <taxon>Gunneridae</taxon>
        <taxon>Pentapetalae</taxon>
        <taxon>asterids</taxon>
        <taxon>campanulids</taxon>
        <taxon>Asterales</taxon>
        <taxon>Asteraceae</taxon>
        <taxon>Asteroideae</taxon>
        <taxon>Heliantheae alliance</taxon>
        <taxon>Heliantheae</taxon>
        <taxon>Helianthus</taxon>
    </lineage>
</organism>
<gene>
    <name evidence="8" type="ORF">HanXRQr2_Chr14g0638721</name>
</gene>
<dbReference type="GO" id="GO:0005576">
    <property type="term" value="C:extracellular region"/>
    <property type="evidence" value="ECO:0000318"/>
    <property type="project" value="GO_Central"/>
</dbReference>
<feature type="active site" evidence="6">
    <location>
        <position position="186"/>
    </location>
</feature>
<dbReference type="Pfam" id="PF14543">
    <property type="entry name" value="TAXi_N"/>
    <property type="match status" value="1"/>
</dbReference>
<evidence type="ECO:0000256" key="6">
    <source>
        <dbReference type="PIRSR" id="PIRSR601461-1"/>
    </source>
</evidence>
<keyword evidence="9" id="KW-1185">Reference proteome</keyword>
<evidence type="ECO:0000256" key="5">
    <source>
        <dbReference type="ARBA" id="ARBA00023180"/>
    </source>
</evidence>
<reference evidence="8" key="2">
    <citation type="submission" date="2020-06" db="EMBL/GenBank/DDBJ databases">
        <title>Helianthus annuus Genome sequencing and assembly Release 2.</title>
        <authorList>
            <person name="Gouzy J."/>
            <person name="Langlade N."/>
            <person name="Munos S."/>
        </authorList>
    </citation>
    <scope>NUCLEOTIDE SEQUENCE</scope>
    <source>
        <tissue evidence="8">Leaves</tissue>
    </source>
</reference>
<dbReference type="Proteomes" id="UP000215914">
    <property type="component" value="Unassembled WGS sequence"/>
</dbReference>
<feature type="active site" evidence="6">
    <location>
        <position position="411"/>
    </location>
</feature>
<dbReference type="Gramene" id="mRNA:HanXRQr2_Chr14g0638721">
    <property type="protein sequence ID" value="CDS:HanXRQr2_Chr14g0638721.1"/>
    <property type="gene ID" value="HanXRQr2_Chr14g0638721"/>
</dbReference>
<dbReference type="PRINTS" id="PR00792">
    <property type="entry name" value="PEPSIN"/>
</dbReference>
<dbReference type="InterPro" id="IPR032799">
    <property type="entry name" value="TAXi_C"/>
</dbReference>
<accession>A0A9K3H639</accession>
<dbReference type="CDD" id="cd05476">
    <property type="entry name" value="pepsin_A_like_plant"/>
    <property type="match status" value="1"/>
</dbReference>
<dbReference type="InterPro" id="IPR034161">
    <property type="entry name" value="Pepsin-like_plant"/>
</dbReference>
<reference evidence="8" key="1">
    <citation type="journal article" date="2017" name="Nature">
        <title>The sunflower genome provides insights into oil metabolism, flowering and Asterid evolution.</title>
        <authorList>
            <person name="Badouin H."/>
            <person name="Gouzy J."/>
            <person name="Grassa C.J."/>
            <person name="Murat F."/>
            <person name="Staton S.E."/>
            <person name="Cottret L."/>
            <person name="Lelandais-Briere C."/>
            <person name="Owens G.L."/>
            <person name="Carrere S."/>
            <person name="Mayjonade B."/>
            <person name="Legrand L."/>
            <person name="Gill N."/>
            <person name="Kane N.C."/>
            <person name="Bowers J.E."/>
            <person name="Hubner S."/>
            <person name="Bellec A."/>
            <person name="Berard A."/>
            <person name="Berges H."/>
            <person name="Blanchet N."/>
            <person name="Boniface M.C."/>
            <person name="Brunel D."/>
            <person name="Catrice O."/>
            <person name="Chaidir N."/>
            <person name="Claudel C."/>
            <person name="Donnadieu C."/>
            <person name="Faraut T."/>
            <person name="Fievet G."/>
            <person name="Helmstetter N."/>
            <person name="King M."/>
            <person name="Knapp S.J."/>
            <person name="Lai Z."/>
            <person name="Le Paslier M.C."/>
            <person name="Lippi Y."/>
            <person name="Lorenzon L."/>
            <person name="Mandel J.R."/>
            <person name="Marage G."/>
            <person name="Marchand G."/>
            <person name="Marquand E."/>
            <person name="Bret-Mestries E."/>
            <person name="Morien E."/>
            <person name="Nambeesan S."/>
            <person name="Nguyen T."/>
            <person name="Pegot-Espagnet P."/>
            <person name="Pouilly N."/>
            <person name="Raftis F."/>
            <person name="Sallet E."/>
            <person name="Schiex T."/>
            <person name="Thomas J."/>
            <person name="Vandecasteele C."/>
            <person name="Vares D."/>
            <person name="Vear F."/>
            <person name="Vautrin S."/>
            <person name="Crespi M."/>
            <person name="Mangin B."/>
            <person name="Burke J.M."/>
            <person name="Salse J."/>
            <person name="Munos S."/>
            <person name="Vincourt P."/>
            <person name="Rieseberg L.H."/>
            <person name="Langlade N.B."/>
        </authorList>
    </citation>
    <scope>NUCLEOTIDE SEQUENCE</scope>
    <source>
        <tissue evidence="8">Leaves</tissue>
    </source>
</reference>
<evidence type="ECO:0000259" key="7">
    <source>
        <dbReference type="PROSITE" id="PS51767"/>
    </source>
</evidence>
<dbReference type="Pfam" id="PF14541">
    <property type="entry name" value="TAXi_C"/>
    <property type="match status" value="1"/>
</dbReference>
<dbReference type="SUPFAM" id="SSF50630">
    <property type="entry name" value="Acid proteases"/>
    <property type="match status" value="1"/>
</dbReference>
<evidence type="ECO:0000256" key="2">
    <source>
        <dbReference type="ARBA" id="ARBA00022670"/>
    </source>
</evidence>
<dbReference type="PANTHER" id="PTHR47967:SF36">
    <property type="entry name" value="PEPTIDASE A1 DOMAIN-CONTAINING PROTEIN"/>
    <property type="match status" value="1"/>
</dbReference>
<comment type="similarity">
    <text evidence="1">Belongs to the peptidase A1 family.</text>
</comment>
<dbReference type="EMBL" id="MNCJ02000329">
    <property type="protein sequence ID" value="KAF5768640.1"/>
    <property type="molecule type" value="Genomic_DNA"/>
</dbReference>
<dbReference type="AlphaFoldDB" id="A0A9K3H639"/>
<dbReference type="InterPro" id="IPR051708">
    <property type="entry name" value="Plant_Aspart_Prot_A1"/>
</dbReference>
<feature type="domain" description="Peptidase A1" evidence="7">
    <location>
        <begin position="168"/>
        <end position="537"/>
    </location>
</feature>
<evidence type="ECO:0000256" key="3">
    <source>
        <dbReference type="ARBA" id="ARBA00022750"/>
    </source>
</evidence>
<dbReference type="InterPro" id="IPR021109">
    <property type="entry name" value="Peptidase_aspartic_dom_sf"/>
</dbReference>
<evidence type="ECO:0000256" key="1">
    <source>
        <dbReference type="ARBA" id="ARBA00007447"/>
    </source>
</evidence>
<keyword evidence="2" id="KW-0645">Protease</keyword>
<evidence type="ECO:0000313" key="9">
    <source>
        <dbReference type="Proteomes" id="UP000215914"/>
    </source>
</evidence>